<comment type="function">
    <text evidence="7">Functions as a peptidoglycan terminase that cleaves nascent peptidoglycan strands endolytically to terminate their elongation.</text>
</comment>
<keyword evidence="9" id="KW-1185">Reference proteome</keyword>
<dbReference type="GO" id="GO:0008932">
    <property type="term" value="F:lytic endotransglycosylase activity"/>
    <property type="evidence" value="ECO:0007669"/>
    <property type="project" value="UniProtKB-UniRule"/>
</dbReference>
<feature type="site" description="Important for catalytic activity" evidence="7">
    <location>
        <position position="215"/>
    </location>
</feature>
<evidence type="ECO:0000256" key="3">
    <source>
        <dbReference type="ARBA" id="ARBA00022989"/>
    </source>
</evidence>
<dbReference type="GO" id="GO:0071555">
    <property type="term" value="P:cell wall organization"/>
    <property type="evidence" value="ECO:0007669"/>
    <property type="project" value="UniProtKB-KW"/>
</dbReference>
<gene>
    <name evidence="7" type="primary">mltG</name>
    <name evidence="8" type="ORF">SAMN05444410_11569</name>
</gene>
<dbReference type="HAMAP" id="MF_02065">
    <property type="entry name" value="MltG"/>
    <property type="match status" value="1"/>
</dbReference>
<dbReference type="Gene3D" id="3.30.1490.480">
    <property type="entry name" value="Endolytic murein transglycosylase"/>
    <property type="match status" value="1"/>
</dbReference>
<protein>
    <recommendedName>
        <fullName evidence="7">Endolytic murein transglycosylase</fullName>
        <ecNumber evidence="7">4.2.2.29</ecNumber>
    </recommendedName>
    <alternativeName>
        <fullName evidence="7">Peptidoglycan lytic transglycosylase</fullName>
    </alternativeName>
    <alternativeName>
        <fullName evidence="7">Peptidoglycan polymerization terminase</fullName>
    </alternativeName>
</protein>
<dbReference type="PANTHER" id="PTHR30518:SF2">
    <property type="entry name" value="ENDOLYTIC MUREIN TRANSGLYCOSYLASE"/>
    <property type="match status" value="1"/>
</dbReference>
<dbReference type="GO" id="GO:0009252">
    <property type="term" value="P:peptidoglycan biosynthetic process"/>
    <property type="evidence" value="ECO:0007669"/>
    <property type="project" value="UniProtKB-UniRule"/>
</dbReference>
<comment type="catalytic activity">
    <reaction evidence="7">
        <text>a peptidoglycan chain = a peptidoglycan chain with N-acetyl-1,6-anhydromuramyl-[peptide] at the reducing end + a peptidoglycan chain with N-acetylglucosamine at the non-reducing end.</text>
        <dbReference type="EC" id="4.2.2.29"/>
    </reaction>
</comment>
<keyword evidence="6 7" id="KW-0961">Cell wall biogenesis/degradation</keyword>
<keyword evidence="3 7" id="KW-1133">Transmembrane helix</keyword>
<evidence type="ECO:0000256" key="7">
    <source>
        <dbReference type="HAMAP-Rule" id="MF_02065"/>
    </source>
</evidence>
<evidence type="ECO:0000313" key="8">
    <source>
        <dbReference type="EMBL" id="SDX41860.1"/>
    </source>
</evidence>
<dbReference type="PANTHER" id="PTHR30518">
    <property type="entry name" value="ENDOLYTIC MUREIN TRANSGLYCOSYLASE"/>
    <property type="match status" value="1"/>
</dbReference>
<evidence type="ECO:0000256" key="6">
    <source>
        <dbReference type="ARBA" id="ARBA00023316"/>
    </source>
</evidence>
<dbReference type="GO" id="GO:0005886">
    <property type="term" value="C:plasma membrane"/>
    <property type="evidence" value="ECO:0007669"/>
    <property type="project" value="UniProtKB-UniRule"/>
</dbReference>
<comment type="caution">
    <text evidence="8">The sequence shown here is derived from an EMBL/GenBank/DDBJ whole genome shotgun (WGS) entry which is preliminary data.</text>
</comment>
<dbReference type="CDD" id="cd08010">
    <property type="entry name" value="MltG_like"/>
    <property type="match status" value="1"/>
</dbReference>
<dbReference type="Gene3D" id="3.30.160.60">
    <property type="entry name" value="Classic Zinc Finger"/>
    <property type="match status" value="1"/>
</dbReference>
<evidence type="ECO:0000256" key="2">
    <source>
        <dbReference type="ARBA" id="ARBA00022692"/>
    </source>
</evidence>
<organism evidence="8 9">
    <name type="scientific">Hydrobacter penzbergensis</name>
    <dbReference type="NCBI Taxonomy" id="1235997"/>
    <lineage>
        <taxon>Bacteria</taxon>
        <taxon>Pseudomonadati</taxon>
        <taxon>Bacteroidota</taxon>
        <taxon>Chitinophagia</taxon>
        <taxon>Chitinophagales</taxon>
        <taxon>Chitinophagaceae</taxon>
        <taxon>Hydrobacter</taxon>
    </lineage>
</organism>
<comment type="similarity">
    <text evidence="7">Belongs to the transglycosylase MltG family.</text>
</comment>
<dbReference type="NCBIfam" id="TIGR00247">
    <property type="entry name" value="endolytic transglycosylase MltG"/>
    <property type="match status" value="1"/>
</dbReference>
<name>A0A8X8II21_9BACT</name>
<keyword evidence="4 7" id="KW-0472">Membrane</keyword>
<evidence type="ECO:0000256" key="4">
    <source>
        <dbReference type="ARBA" id="ARBA00023136"/>
    </source>
</evidence>
<dbReference type="EC" id="4.2.2.29" evidence="7"/>
<evidence type="ECO:0000256" key="1">
    <source>
        <dbReference type="ARBA" id="ARBA00022475"/>
    </source>
</evidence>
<keyword evidence="1 7" id="KW-1003">Cell membrane</keyword>
<sequence>MKKILLILLLLFIVTAGIFSWQSLTSGTSFEEKSRYLVVEEGRNTQKDVIQTLQQEHLVKHPGTFSLLATAWGIWNKLKPGKYEIKKGDNLFSIARMLRNNRQASIKLVINKLRVKEDLAHLVGKNFNTDSVAVMNFLQSNDSLKPFGVDTNTVFTLILPDTYSFYWNTSFNKILRKLADTRNAFWGRDDRMQKAQQLSFTPEEAYTLASIVEEETNFESDKSKIAGVYINRLGKDMPLQACPTIKYAMKDFTLTRIYEKYLSNPSPYNTYRKKGLPPGPICTPSPKTIDIVLNAPRTDYLYFVAKSDFSGYHHFSSTYEEHMQYAREYQKALDIYMAKKQNSPEH</sequence>
<accession>A0A8X8II21</accession>
<dbReference type="InterPro" id="IPR003770">
    <property type="entry name" value="MLTG-like"/>
</dbReference>
<dbReference type="AlphaFoldDB" id="A0A8X8II21"/>
<keyword evidence="2 7" id="KW-0812">Transmembrane</keyword>
<dbReference type="EMBL" id="FNNO01000015">
    <property type="protein sequence ID" value="SDX41860.1"/>
    <property type="molecule type" value="Genomic_DNA"/>
</dbReference>
<reference evidence="8 9" key="1">
    <citation type="submission" date="2016-10" db="EMBL/GenBank/DDBJ databases">
        <authorList>
            <person name="Varghese N."/>
            <person name="Submissions S."/>
        </authorList>
    </citation>
    <scope>NUCLEOTIDE SEQUENCE [LARGE SCALE GENOMIC DNA]</scope>
    <source>
        <strain evidence="8 9">DSM 25353</strain>
    </source>
</reference>
<dbReference type="Proteomes" id="UP000198711">
    <property type="component" value="Unassembled WGS sequence"/>
</dbReference>
<evidence type="ECO:0000313" key="9">
    <source>
        <dbReference type="Proteomes" id="UP000198711"/>
    </source>
</evidence>
<evidence type="ECO:0000256" key="5">
    <source>
        <dbReference type="ARBA" id="ARBA00023239"/>
    </source>
</evidence>
<proteinExistence type="inferred from homology"/>
<dbReference type="Pfam" id="PF02618">
    <property type="entry name" value="YceG"/>
    <property type="match status" value="1"/>
</dbReference>
<keyword evidence="5 7" id="KW-0456">Lyase</keyword>
<dbReference type="RefSeq" id="WP_092725990.1">
    <property type="nucleotide sequence ID" value="NZ_FNNO01000015.1"/>
</dbReference>